<name>A0A9D2U550_9FIRM</name>
<dbReference type="PANTHER" id="PTHR43054">
    <property type="match status" value="1"/>
</dbReference>
<organism evidence="1 2">
    <name type="scientific">Candidatus Blautia stercoripullorum</name>
    <dbReference type="NCBI Taxonomy" id="2838502"/>
    <lineage>
        <taxon>Bacteria</taxon>
        <taxon>Bacillati</taxon>
        <taxon>Bacillota</taxon>
        <taxon>Clostridia</taxon>
        <taxon>Lachnospirales</taxon>
        <taxon>Lachnospiraceae</taxon>
        <taxon>Blautia</taxon>
    </lineage>
</organism>
<dbReference type="PANTHER" id="PTHR43054:SF1">
    <property type="entry name" value="SCYLLO-INOSITOL 2-DEHYDROGENASE (NADP(+)) IOLU"/>
    <property type="match status" value="1"/>
</dbReference>
<evidence type="ECO:0000313" key="1">
    <source>
        <dbReference type="EMBL" id="HJD41055.1"/>
    </source>
</evidence>
<dbReference type="EMBL" id="DWUX01000235">
    <property type="protein sequence ID" value="HJD41055.1"/>
    <property type="molecule type" value="Genomic_DNA"/>
</dbReference>
<dbReference type="AlphaFoldDB" id="A0A9D2U550"/>
<dbReference type="SUPFAM" id="SSF55347">
    <property type="entry name" value="Glyceraldehyde-3-phosphate dehydrogenase-like, C-terminal domain"/>
    <property type="match status" value="1"/>
</dbReference>
<dbReference type="Proteomes" id="UP000823850">
    <property type="component" value="Unassembled WGS sequence"/>
</dbReference>
<proteinExistence type="predicted"/>
<evidence type="ECO:0000313" key="2">
    <source>
        <dbReference type="Proteomes" id="UP000823850"/>
    </source>
</evidence>
<gene>
    <name evidence="1" type="ORF">H9913_13645</name>
</gene>
<comment type="caution">
    <text evidence="1">The sequence shown here is derived from an EMBL/GenBank/DDBJ whole genome shotgun (WGS) entry which is preliminary data.</text>
</comment>
<accession>A0A9D2U550</accession>
<reference evidence="1" key="1">
    <citation type="journal article" date="2021" name="PeerJ">
        <title>Extensive microbial diversity within the chicken gut microbiome revealed by metagenomics and culture.</title>
        <authorList>
            <person name="Gilroy R."/>
            <person name="Ravi A."/>
            <person name="Getino M."/>
            <person name="Pursley I."/>
            <person name="Horton D.L."/>
            <person name="Alikhan N.F."/>
            <person name="Baker D."/>
            <person name="Gharbi K."/>
            <person name="Hall N."/>
            <person name="Watson M."/>
            <person name="Adriaenssens E.M."/>
            <person name="Foster-Nyarko E."/>
            <person name="Jarju S."/>
            <person name="Secka A."/>
            <person name="Antonio M."/>
            <person name="Oren A."/>
            <person name="Chaudhuri R.R."/>
            <person name="La Ragione R."/>
            <person name="Hildebrand F."/>
            <person name="Pallen M.J."/>
        </authorList>
    </citation>
    <scope>NUCLEOTIDE SEQUENCE</scope>
    <source>
        <strain evidence="1">ChiW19-6364</strain>
    </source>
</reference>
<sequence length="102" mass="11599">MISSSLKLSNGIDGAGTILVEYPEFQGELLYSKITDSRVPSQIQGEEGTMVIREIPDPQEITIYYRSGKTENLENSRMEMELMDEVRRQQGIIFPADTINRE</sequence>
<reference evidence="1" key="2">
    <citation type="submission" date="2021-04" db="EMBL/GenBank/DDBJ databases">
        <authorList>
            <person name="Gilroy R."/>
        </authorList>
    </citation>
    <scope>NUCLEOTIDE SEQUENCE</scope>
    <source>
        <strain evidence="1">ChiW19-6364</strain>
    </source>
</reference>
<protein>
    <submittedName>
        <fullName evidence="1">Uncharacterized protein</fullName>
    </submittedName>
</protein>
<dbReference type="Gene3D" id="3.30.360.10">
    <property type="entry name" value="Dihydrodipicolinate Reductase, domain 2"/>
    <property type="match status" value="1"/>
</dbReference>